<accession>A0A238WPA1</accession>
<proteinExistence type="predicted"/>
<keyword evidence="2" id="KW-0732">Signal</keyword>
<evidence type="ECO:0000313" key="3">
    <source>
        <dbReference type="EMBL" id="SNR48201.1"/>
    </source>
</evidence>
<dbReference type="RefSeq" id="WP_089292500.1">
    <property type="nucleotide sequence ID" value="NZ_BOMU01000018.1"/>
</dbReference>
<reference evidence="3 4" key="1">
    <citation type="submission" date="2017-06" db="EMBL/GenBank/DDBJ databases">
        <authorList>
            <person name="Kim H.J."/>
            <person name="Triplett B.A."/>
        </authorList>
    </citation>
    <scope>NUCLEOTIDE SEQUENCE [LARGE SCALE GENOMIC DNA]</scope>
    <source>
        <strain evidence="3 4">DSM 43151</strain>
    </source>
</reference>
<dbReference type="EMBL" id="FZNR01000002">
    <property type="protein sequence ID" value="SNR48201.1"/>
    <property type="molecule type" value="Genomic_DNA"/>
</dbReference>
<gene>
    <name evidence="3" type="ORF">SAMN06264365_102743</name>
</gene>
<feature type="signal peptide" evidence="2">
    <location>
        <begin position="1"/>
        <end position="31"/>
    </location>
</feature>
<keyword evidence="4" id="KW-1185">Reference proteome</keyword>
<sequence length="227" mass="24007">MVVRQAMKRMAAAIALAIAAAVTLGAAPAVAAEKNDTVAATKPKPQPDTILLTGDKVPAEGIKVLQAEDPKLFRMLMEEVGWLASATPQTAAPKKDKLGPRFTIKVLIKEKATQLYDLYPLATGGPRAHRPANQPSGTKTDGWFYGRLSMSESLRLSGAALKEKPDVVNGGIGGGIGENLNSSELDPVTGASQVFGEMRRLLLLNGAILLVILSGLAGMAFLIRRRI</sequence>
<dbReference type="AlphaFoldDB" id="A0A238WPA1"/>
<feature type="transmembrane region" description="Helical" evidence="1">
    <location>
        <begin position="201"/>
        <end position="223"/>
    </location>
</feature>
<evidence type="ECO:0000256" key="2">
    <source>
        <dbReference type="SAM" id="SignalP"/>
    </source>
</evidence>
<feature type="chain" id="PRO_5012082504" evidence="2">
    <location>
        <begin position="32"/>
        <end position="227"/>
    </location>
</feature>
<dbReference type="OrthoDB" id="3381546at2"/>
<evidence type="ECO:0000313" key="4">
    <source>
        <dbReference type="Proteomes" id="UP000198415"/>
    </source>
</evidence>
<keyword evidence="1" id="KW-1133">Transmembrane helix</keyword>
<organism evidence="3 4">
    <name type="scientific">Actinoplanes regularis</name>
    <dbReference type="NCBI Taxonomy" id="52697"/>
    <lineage>
        <taxon>Bacteria</taxon>
        <taxon>Bacillati</taxon>
        <taxon>Actinomycetota</taxon>
        <taxon>Actinomycetes</taxon>
        <taxon>Micromonosporales</taxon>
        <taxon>Micromonosporaceae</taxon>
        <taxon>Actinoplanes</taxon>
    </lineage>
</organism>
<protein>
    <submittedName>
        <fullName evidence="3">Uncharacterized protein</fullName>
    </submittedName>
</protein>
<name>A0A238WPA1_9ACTN</name>
<keyword evidence="1" id="KW-0472">Membrane</keyword>
<evidence type="ECO:0000256" key="1">
    <source>
        <dbReference type="SAM" id="Phobius"/>
    </source>
</evidence>
<keyword evidence="1" id="KW-0812">Transmembrane</keyword>
<dbReference type="Proteomes" id="UP000198415">
    <property type="component" value="Unassembled WGS sequence"/>
</dbReference>